<evidence type="ECO:0000313" key="2">
    <source>
        <dbReference type="EMBL" id="KAG1793253.1"/>
    </source>
</evidence>
<dbReference type="OrthoDB" id="2701574at2759"/>
<comment type="caution">
    <text evidence="2">The sequence shown here is derived from an EMBL/GenBank/DDBJ whole genome shotgun (WGS) entry which is preliminary data.</text>
</comment>
<evidence type="ECO:0000313" key="3">
    <source>
        <dbReference type="Proteomes" id="UP000719766"/>
    </source>
</evidence>
<sequence>MGFVSLTWSRMLVLSSTLNAGIPCTFTLLSSRSAQLAALTKEAYVDVSTLISQKSVKCPFISCATAPTLQIGRTALREVSNSFDFSLTERF</sequence>
<dbReference type="GeneID" id="64596825"/>
<organism evidence="2 3">
    <name type="scientific">Suillus plorans</name>
    <dbReference type="NCBI Taxonomy" id="116603"/>
    <lineage>
        <taxon>Eukaryota</taxon>
        <taxon>Fungi</taxon>
        <taxon>Dikarya</taxon>
        <taxon>Basidiomycota</taxon>
        <taxon>Agaricomycotina</taxon>
        <taxon>Agaricomycetes</taxon>
        <taxon>Agaricomycetidae</taxon>
        <taxon>Boletales</taxon>
        <taxon>Suillineae</taxon>
        <taxon>Suillaceae</taxon>
        <taxon>Suillus</taxon>
    </lineage>
</organism>
<proteinExistence type="predicted"/>
<reference evidence="2" key="1">
    <citation type="journal article" date="2020" name="New Phytol.">
        <title>Comparative genomics reveals dynamic genome evolution in host specialist ectomycorrhizal fungi.</title>
        <authorList>
            <person name="Lofgren L.A."/>
            <person name="Nguyen N.H."/>
            <person name="Vilgalys R."/>
            <person name="Ruytinx J."/>
            <person name="Liao H.L."/>
            <person name="Branco S."/>
            <person name="Kuo A."/>
            <person name="LaButti K."/>
            <person name="Lipzen A."/>
            <person name="Andreopoulos W."/>
            <person name="Pangilinan J."/>
            <person name="Riley R."/>
            <person name="Hundley H."/>
            <person name="Na H."/>
            <person name="Barry K."/>
            <person name="Grigoriev I.V."/>
            <person name="Stajich J.E."/>
            <person name="Kennedy P.G."/>
        </authorList>
    </citation>
    <scope>NUCLEOTIDE SEQUENCE</scope>
    <source>
        <strain evidence="2">S12</strain>
    </source>
</reference>
<protein>
    <recommendedName>
        <fullName evidence="4">Secreted protein</fullName>
    </recommendedName>
</protein>
<evidence type="ECO:0008006" key="4">
    <source>
        <dbReference type="Google" id="ProtNLM"/>
    </source>
</evidence>
<dbReference type="Proteomes" id="UP000719766">
    <property type="component" value="Unassembled WGS sequence"/>
</dbReference>
<feature type="chain" id="PRO_5040337986" description="Secreted protein" evidence="1">
    <location>
        <begin position="21"/>
        <end position="91"/>
    </location>
</feature>
<name>A0A9P7DH43_9AGAM</name>
<evidence type="ECO:0000256" key="1">
    <source>
        <dbReference type="SAM" id="SignalP"/>
    </source>
</evidence>
<accession>A0A9P7DH43</accession>
<feature type="signal peptide" evidence="1">
    <location>
        <begin position="1"/>
        <end position="20"/>
    </location>
</feature>
<dbReference type="AlphaFoldDB" id="A0A9P7DH43"/>
<dbReference type="EMBL" id="JABBWE010000031">
    <property type="protein sequence ID" value="KAG1793253.1"/>
    <property type="molecule type" value="Genomic_DNA"/>
</dbReference>
<keyword evidence="3" id="KW-1185">Reference proteome</keyword>
<keyword evidence="1" id="KW-0732">Signal</keyword>
<dbReference type="RefSeq" id="XP_041159709.1">
    <property type="nucleotide sequence ID" value="XM_041303061.1"/>
</dbReference>
<gene>
    <name evidence="2" type="ORF">HD556DRAFT_1374789</name>
</gene>